<keyword evidence="1" id="KW-0812">Transmembrane</keyword>
<feature type="transmembrane region" description="Helical" evidence="1">
    <location>
        <begin position="6"/>
        <end position="29"/>
    </location>
</feature>
<dbReference type="Proteomes" id="UP000198767">
    <property type="component" value="Unassembled WGS sequence"/>
</dbReference>
<protein>
    <submittedName>
        <fullName evidence="3">Nucleoside recognition GATE domain-containing membrane protein YjiH</fullName>
    </submittedName>
</protein>
<sequence length="439" mass="47711">MIIGSFFGFAFFMIPFKWDGELTILISLLQEKISAPVEDQLPLVIVALMVVSALGSLLGTLTGGAGMNKYFRSIFVTSWASVLFRAAAAVLSIMAYWKIGHEAIWNEYTGEIIIIYLMPSLLVIFFLATTLLPLLLDFGGVEFIGVYLQPLFKRLFRLPGRASVLTATSWIGSGTNGIIAADIDYKKGMYSAREVSILCLGFGTISMPAVFIYSTSIGGLDVGTFLYFFFTLFVVGVISTMVIARVPPLSLKSDDFYQGQKNPLLNEQQDDSQTKLQQARDIAYKKAEQAPGLGKILKDGVLTTFELYMSVFPLIVVIGILALVATEFTPIFTFIAIPVEPLLSAIGMPEASEAAPAFLVGFADLLLPFLAAESIDSQLTKFVICITGTVTVICMSETGAILLKSAIPLRFIDLVLVFLLKTAVAVPIALIMGRLYGLT</sequence>
<dbReference type="Pfam" id="PF07670">
    <property type="entry name" value="Gate"/>
    <property type="match status" value="1"/>
</dbReference>
<feature type="domain" description="Nucleoside transporter/FeoB GTPase Gate" evidence="2">
    <location>
        <begin position="120"/>
        <end position="218"/>
    </location>
</feature>
<reference evidence="3 4" key="1">
    <citation type="submission" date="2016-10" db="EMBL/GenBank/DDBJ databases">
        <authorList>
            <person name="de Groot N.N."/>
        </authorList>
    </citation>
    <scope>NUCLEOTIDE SEQUENCE [LARGE SCALE GENOMIC DNA]</scope>
    <source>
        <strain evidence="3 4">U95</strain>
    </source>
</reference>
<keyword evidence="1" id="KW-1133">Transmembrane helix</keyword>
<feature type="transmembrane region" description="Helical" evidence="1">
    <location>
        <begin position="41"/>
        <end position="62"/>
    </location>
</feature>
<feature type="transmembrane region" description="Helical" evidence="1">
    <location>
        <begin position="382"/>
        <end position="403"/>
    </location>
</feature>
<feature type="transmembrane region" description="Helical" evidence="1">
    <location>
        <begin position="311"/>
        <end position="337"/>
    </location>
</feature>
<proteinExistence type="predicted"/>
<keyword evidence="1" id="KW-0472">Membrane</keyword>
<evidence type="ECO:0000256" key="1">
    <source>
        <dbReference type="SAM" id="Phobius"/>
    </source>
</evidence>
<dbReference type="EMBL" id="FMWG01000004">
    <property type="protein sequence ID" value="SCZ60543.1"/>
    <property type="molecule type" value="Genomic_DNA"/>
</dbReference>
<gene>
    <name evidence="3" type="ORF">SAMN04488118_104108</name>
</gene>
<dbReference type="InterPro" id="IPR011642">
    <property type="entry name" value="Gate_dom"/>
</dbReference>
<feature type="transmembrane region" description="Helical" evidence="1">
    <location>
        <begin position="357"/>
        <end position="375"/>
    </location>
</feature>
<accession>A0A1G5QFB3</accession>
<organism evidence="3 4">
    <name type="scientific">Epibacterium ulvae</name>
    <dbReference type="NCBI Taxonomy" id="1156985"/>
    <lineage>
        <taxon>Bacteria</taxon>
        <taxon>Pseudomonadati</taxon>
        <taxon>Pseudomonadota</taxon>
        <taxon>Alphaproteobacteria</taxon>
        <taxon>Rhodobacterales</taxon>
        <taxon>Roseobacteraceae</taxon>
        <taxon>Epibacterium</taxon>
    </lineage>
</organism>
<dbReference type="AlphaFoldDB" id="A0A1G5QFB3"/>
<name>A0A1G5QFB3_9RHOB</name>
<keyword evidence="4" id="KW-1185">Reference proteome</keyword>
<evidence type="ECO:0000313" key="4">
    <source>
        <dbReference type="Proteomes" id="UP000198767"/>
    </source>
</evidence>
<feature type="transmembrane region" description="Helical" evidence="1">
    <location>
        <begin position="415"/>
        <end position="436"/>
    </location>
</feature>
<feature type="transmembrane region" description="Helical" evidence="1">
    <location>
        <begin position="225"/>
        <end position="244"/>
    </location>
</feature>
<feature type="transmembrane region" description="Helical" evidence="1">
    <location>
        <begin position="195"/>
        <end position="213"/>
    </location>
</feature>
<feature type="transmembrane region" description="Helical" evidence="1">
    <location>
        <begin position="108"/>
        <end position="128"/>
    </location>
</feature>
<evidence type="ECO:0000259" key="2">
    <source>
        <dbReference type="Pfam" id="PF07670"/>
    </source>
</evidence>
<feature type="transmembrane region" description="Helical" evidence="1">
    <location>
        <begin position="74"/>
        <end position="96"/>
    </location>
</feature>
<evidence type="ECO:0000313" key="3">
    <source>
        <dbReference type="EMBL" id="SCZ60543.1"/>
    </source>
</evidence>
<dbReference type="STRING" id="1156985.SAMN04488118_104108"/>